<keyword evidence="1" id="KW-0808">Transferase</keyword>
<keyword evidence="2 4" id="KW-0418">Kinase</keyword>
<evidence type="ECO:0000313" key="4">
    <source>
        <dbReference type="EMBL" id="PWG59516.1"/>
    </source>
</evidence>
<organism evidence="4 5">
    <name type="scientific">Bifidobacterium catulorum</name>
    <dbReference type="NCBI Taxonomy" id="1630173"/>
    <lineage>
        <taxon>Bacteria</taxon>
        <taxon>Bacillati</taxon>
        <taxon>Actinomycetota</taxon>
        <taxon>Actinomycetes</taxon>
        <taxon>Bifidobacteriales</taxon>
        <taxon>Bifidobacteriaceae</taxon>
        <taxon>Bifidobacterium</taxon>
    </lineage>
</organism>
<dbReference type="SUPFAM" id="SSF46785">
    <property type="entry name" value="Winged helix' DNA-binding domain"/>
    <property type="match status" value="1"/>
</dbReference>
<dbReference type="Pfam" id="PF00294">
    <property type="entry name" value="PfkB"/>
    <property type="match status" value="1"/>
</dbReference>
<dbReference type="AlphaFoldDB" id="A0A2U2MRN1"/>
<reference evidence="4 5" key="1">
    <citation type="journal article" date="2018" name="Int. J. Syst. Evol. Microbiol.">
        <title>Bifidobacterium catulorum sp. nov., a novel taxon from the faeces of the baby common marmoset (Callithrix jacchus).</title>
        <authorList>
            <person name="Modesto M."/>
            <person name="Michelini S."/>
            <person name="Oki K."/>
            <person name="Biavati B."/>
            <person name="Watanabe K."/>
            <person name="Mattarelli P."/>
        </authorList>
    </citation>
    <scope>NUCLEOTIDE SEQUENCE [LARGE SCALE GENOMIC DNA]</scope>
    <source>
        <strain evidence="4 5">MRM 8.19</strain>
    </source>
</reference>
<dbReference type="SUPFAM" id="SSF53613">
    <property type="entry name" value="Ribokinase-like"/>
    <property type="match status" value="1"/>
</dbReference>
<dbReference type="GO" id="GO:0016301">
    <property type="term" value="F:kinase activity"/>
    <property type="evidence" value="ECO:0007669"/>
    <property type="project" value="UniProtKB-KW"/>
</dbReference>
<dbReference type="InterPro" id="IPR011611">
    <property type="entry name" value="PfkB_dom"/>
</dbReference>
<dbReference type="InterPro" id="IPR036388">
    <property type="entry name" value="WH-like_DNA-bd_sf"/>
</dbReference>
<dbReference type="Gene3D" id="1.10.10.10">
    <property type="entry name" value="Winged helix-like DNA-binding domain superfamily/Winged helix DNA-binding domain"/>
    <property type="match status" value="1"/>
</dbReference>
<dbReference type="Gene3D" id="3.40.1190.20">
    <property type="match status" value="1"/>
</dbReference>
<keyword evidence="5" id="KW-1185">Reference proteome</keyword>
<evidence type="ECO:0000256" key="1">
    <source>
        <dbReference type="ARBA" id="ARBA00022679"/>
    </source>
</evidence>
<sequence length="364" mass="39650">MTERERQILLWITQNPMISQNELAELAGITRSSVAVHISNLIKKGYLRGRGYIVAPPSYVAVIGAVNMDVFGVASHRIVGGSSNEGHVFYKLGGVGRNIALNLCRLDVPNYLVTVYGDDYNGELFKSDAVRNGMDITYSRQLTGVGTSTYLYVNQPDGDRMVGLDDMGINGNITPDFLEERRSVVDNADRVVIDSNLSQQAIDWVYDNCDRPVFAKSVSVNKARRLLSRPERLDTLVLDFVEAEVLSGVKVTDEESARRCADVLIRRGVRNVCVHGSNKGMLYRNADESVYFPLSGKASSDRNTNGAGASAVAALTWARGLGCGFGESGRLAVAAASLTAESNEAVNPGMSADLLRERAERFRS</sequence>
<protein>
    <submittedName>
        <fullName evidence="4">Carbohydrate kinase</fullName>
    </submittedName>
</protein>
<comment type="caution">
    <text evidence="4">The sequence shown here is derived from an EMBL/GenBank/DDBJ whole genome shotgun (WGS) entry which is preliminary data.</text>
</comment>
<evidence type="ECO:0000259" key="3">
    <source>
        <dbReference type="Pfam" id="PF00294"/>
    </source>
</evidence>
<feature type="domain" description="Carbohydrate kinase PfkB" evidence="3">
    <location>
        <begin position="59"/>
        <end position="347"/>
    </location>
</feature>
<proteinExistence type="predicted"/>
<dbReference type="EMBL" id="QFFN01000019">
    <property type="protein sequence ID" value="PWG59516.1"/>
    <property type="molecule type" value="Genomic_DNA"/>
</dbReference>
<dbReference type="InterPro" id="IPR036390">
    <property type="entry name" value="WH_DNA-bd_sf"/>
</dbReference>
<dbReference type="PANTHER" id="PTHR10584">
    <property type="entry name" value="SUGAR KINASE"/>
    <property type="match status" value="1"/>
</dbReference>
<dbReference type="InterPro" id="IPR029056">
    <property type="entry name" value="Ribokinase-like"/>
</dbReference>
<dbReference type="Pfam" id="PF13412">
    <property type="entry name" value="HTH_24"/>
    <property type="match status" value="1"/>
</dbReference>
<evidence type="ECO:0000256" key="2">
    <source>
        <dbReference type="ARBA" id="ARBA00022777"/>
    </source>
</evidence>
<name>A0A2U2MRN1_9BIFI</name>
<gene>
    <name evidence="4" type="ORF">DF200_07270</name>
</gene>
<dbReference type="PANTHER" id="PTHR10584:SF166">
    <property type="entry name" value="RIBOKINASE"/>
    <property type="match status" value="1"/>
</dbReference>
<accession>A0A2U2MRN1</accession>
<evidence type="ECO:0000313" key="5">
    <source>
        <dbReference type="Proteomes" id="UP000245753"/>
    </source>
</evidence>
<dbReference type="Proteomes" id="UP000245753">
    <property type="component" value="Unassembled WGS sequence"/>
</dbReference>
<dbReference type="RefSeq" id="WP_109137615.1">
    <property type="nucleotide sequence ID" value="NZ_QFFN01000019.1"/>
</dbReference>
<dbReference type="OrthoDB" id="9808601at2"/>